<evidence type="ECO:0000256" key="4">
    <source>
        <dbReference type="ARBA" id="ARBA00022723"/>
    </source>
</evidence>
<feature type="domain" description="EngB-type G" evidence="11">
    <location>
        <begin position="22"/>
        <end position="196"/>
    </location>
</feature>
<dbReference type="CDD" id="cd01876">
    <property type="entry name" value="YihA_EngB"/>
    <property type="match status" value="1"/>
</dbReference>
<reference evidence="12" key="1">
    <citation type="submission" date="2022-03" db="EMBL/GenBank/DDBJ databases">
        <title>Draft Genome Sequence of Firmicute Strain S0AB, a Heterotrophic Iron/Sulfur-Oxidizing Extreme Acidophile.</title>
        <authorList>
            <person name="Vergara E."/>
            <person name="Pakostova E."/>
            <person name="Johnson D.B."/>
            <person name="Holmes D.S."/>
        </authorList>
    </citation>
    <scope>NUCLEOTIDE SEQUENCE</scope>
    <source>
        <strain evidence="12">S0AB</strain>
    </source>
</reference>
<keyword evidence="9 10" id="KW-0131">Cell cycle</keyword>
<evidence type="ECO:0000256" key="5">
    <source>
        <dbReference type="ARBA" id="ARBA00022741"/>
    </source>
</evidence>
<dbReference type="PROSITE" id="PS51706">
    <property type="entry name" value="G_ENGB"/>
    <property type="match status" value="1"/>
</dbReference>
<dbReference type="GO" id="GO:0046872">
    <property type="term" value="F:metal ion binding"/>
    <property type="evidence" value="ECO:0007669"/>
    <property type="project" value="UniProtKB-KW"/>
</dbReference>
<comment type="cofactor">
    <cofactor evidence="1">
        <name>Mg(2+)</name>
        <dbReference type="ChEBI" id="CHEBI:18420"/>
    </cofactor>
</comment>
<comment type="caution">
    <text evidence="12">The sequence shown here is derived from an EMBL/GenBank/DDBJ whole genome shotgun (WGS) entry which is preliminary data.</text>
</comment>
<evidence type="ECO:0000256" key="9">
    <source>
        <dbReference type="ARBA" id="ARBA00023306"/>
    </source>
</evidence>
<dbReference type="InterPro" id="IPR030393">
    <property type="entry name" value="G_ENGB_dom"/>
</dbReference>
<protein>
    <recommendedName>
        <fullName evidence="10">Probable GTP-binding protein EngB</fullName>
    </recommendedName>
</protein>
<comment type="similarity">
    <text evidence="2 10">Belongs to the TRAFAC class TrmE-Era-EngA-EngB-Septin-like GTPase superfamily. EngB GTPase family.</text>
</comment>
<keyword evidence="13" id="KW-1185">Reference proteome</keyword>
<evidence type="ECO:0000256" key="7">
    <source>
        <dbReference type="ARBA" id="ARBA00023134"/>
    </source>
</evidence>
<dbReference type="FunFam" id="3.40.50.300:FF:000098">
    <property type="entry name" value="Probable GTP-binding protein EngB"/>
    <property type="match status" value="1"/>
</dbReference>
<dbReference type="GO" id="GO:0000917">
    <property type="term" value="P:division septum assembly"/>
    <property type="evidence" value="ECO:0007669"/>
    <property type="project" value="UniProtKB-KW"/>
</dbReference>
<evidence type="ECO:0000256" key="6">
    <source>
        <dbReference type="ARBA" id="ARBA00022842"/>
    </source>
</evidence>
<dbReference type="Proteomes" id="UP001139263">
    <property type="component" value="Unassembled WGS sequence"/>
</dbReference>
<dbReference type="HAMAP" id="MF_00321">
    <property type="entry name" value="GTPase_EngB"/>
    <property type="match status" value="1"/>
</dbReference>
<keyword evidence="8 10" id="KW-0717">Septation</keyword>
<dbReference type="InterPro" id="IPR027417">
    <property type="entry name" value="P-loop_NTPase"/>
</dbReference>
<dbReference type="Pfam" id="PF01926">
    <property type="entry name" value="MMR_HSR1"/>
    <property type="match status" value="1"/>
</dbReference>
<dbReference type="SUPFAM" id="SSF52540">
    <property type="entry name" value="P-loop containing nucleoside triphosphate hydrolases"/>
    <property type="match status" value="1"/>
</dbReference>
<keyword evidence="6" id="KW-0460">Magnesium</keyword>
<dbReference type="AlphaFoldDB" id="A0A9X1V8R1"/>
<evidence type="ECO:0000256" key="8">
    <source>
        <dbReference type="ARBA" id="ARBA00023210"/>
    </source>
</evidence>
<keyword evidence="4" id="KW-0479">Metal-binding</keyword>
<proteinExistence type="inferred from homology"/>
<evidence type="ECO:0000313" key="13">
    <source>
        <dbReference type="Proteomes" id="UP001139263"/>
    </source>
</evidence>
<organism evidence="12 13">
    <name type="scientific">Sulfoacidibacillus ferrooxidans</name>
    <dbReference type="NCBI Taxonomy" id="2005001"/>
    <lineage>
        <taxon>Bacteria</taxon>
        <taxon>Bacillati</taxon>
        <taxon>Bacillota</taxon>
        <taxon>Bacilli</taxon>
        <taxon>Bacillales</taxon>
        <taxon>Alicyclobacillaceae</taxon>
        <taxon>Sulfoacidibacillus</taxon>
    </lineage>
</organism>
<evidence type="ECO:0000313" key="12">
    <source>
        <dbReference type="EMBL" id="MCI0183212.1"/>
    </source>
</evidence>
<comment type="function">
    <text evidence="10">Necessary for normal cell division and for the maintenance of normal septation.</text>
</comment>
<dbReference type="NCBIfam" id="TIGR03598">
    <property type="entry name" value="GTPase_YsxC"/>
    <property type="match status" value="1"/>
</dbReference>
<dbReference type="PANTHER" id="PTHR11649">
    <property type="entry name" value="MSS1/TRME-RELATED GTP-BINDING PROTEIN"/>
    <property type="match status" value="1"/>
</dbReference>
<dbReference type="EMBL" id="JALBUF010000003">
    <property type="protein sequence ID" value="MCI0183212.1"/>
    <property type="molecule type" value="Genomic_DNA"/>
</dbReference>
<dbReference type="RefSeq" id="WP_241713172.1">
    <property type="nucleotide sequence ID" value="NZ_JALBUF010000003.1"/>
</dbReference>
<sequence length="204" mass="23030">MILHSAEFIISAVRLDQCPTSGEAEFAFVGRSNVGKSSLLNKLLNRRNLARISGSPGKTQTLNFYHINDSFYFVDLPGYGYAKVSKQLRAKWGPMVEEYLIKRDTLIKVIQLVDVRHEPSRDDQLMYEWLCYNGRQPQIVATKADKIARGSYGKQIQMIAKTLKMDPVASPILLTSADTGYGIDLLWSAVDHELQAFNKTIETE</sequence>
<evidence type="ECO:0000256" key="2">
    <source>
        <dbReference type="ARBA" id="ARBA00009638"/>
    </source>
</evidence>
<evidence type="ECO:0000256" key="10">
    <source>
        <dbReference type="HAMAP-Rule" id="MF_00321"/>
    </source>
</evidence>
<dbReference type="InterPro" id="IPR019987">
    <property type="entry name" value="GTP-bd_ribosome_bio_YsxC"/>
</dbReference>
<accession>A0A9X1V8R1</accession>
<dbReference type="InterPro" id="IPR006073">
    <property type="entry name" value="GTP-bd"/>
</dbReference>
<keyword evidence="5 10" id="KW-0547">Nucleotide-binding</keyword>
<evidence type="ECO:0000256" key="3">
    <source>
        <dbReference type="ARBA" id="ARBA00022618"/>
    </source>
</evidence>
<evidence type="ECO:0000259" key="11">
    <source>
        <dbReference type="PROSITE" id="PS51706"/>
    </source>
</evidence>
<keyword evidence="3 10" id="KW-0132">Cell division</keyword>
<dbReference type="GO" id="GO:0005829">
    <property type="term" value="C:cytosol"/>
    <property type="evidence" value="ECO:0007669"/>
    <property type="project" value="TreeGrafter"/>
</dbReference>
<dbReference type="GO" id="GO:0005525">
    <property type="term" value="F:GTP binding"/>
    <property type="evidence" value="ECO:0007669"/>
    <property type="project" value="UniProtKB-UniRule"/>
</dbReference>
<dbReference type="Gene3D" id="3.40.50.300">
    <property type="entry name" value="P-loop containing nucleotide triphosphate hydrolases"/>
    <property type="match status" value="1"/>
</dbReference>
<gene>
    <name evidence="10 12" type="primary">engB</name>
    <name evidence="12" type="ORF">MM817_01482</name>
</gene>
<keyword evidence="7 10" id="KW-0342">GTP-binding</keyword>
<name>A0A9X1V8R1_9BACL</name>
<evidence type="ECO:0000256" key="1">
    <source>
        <dbReference type="ARBA" id="ARBA00001946"/>
    </source>
</evidence>
<dbReference type="PANTHER" id="PTHR11649:SF13">
    <property type="entry name" value="ENGB-TYPE G DOMAIN-CONTAINING PROTEIN"/>
    <property type="match status" value="1"/>
</dbReference>